<dbReference type="RefSeq" id="WP_111343310.1">
    <property type="nucleotide sequence ID" value="NZ_JAIWKD010000001.1"/>
</dbReference>
<sequence>MQYDVSLSVAYRFDNAASASRNIVRLMPADLVGEQRLVAGTLSVTPTPTEWVNRTDYFRNSTVEVAFHEAHRDITFSVTSRVNRYERSRRLDMSPPVGKLVHDINAYRRLDAASPHHFVGPSRRVPIAAETTEYGQDIAGDAGSVLEAVEAIGQAIHRDWQYKPGATTVETPTLEAFAARRGVCQDFSHIMIAALRGLGIPAGYVSGCLRTDPPPGQPRLAGADAMHAWVSAWCGPELGWVDYDPTNAVLAGTDHIVVGRGRDYSDVAPVRGVMRTSGHHWSRHSVDVVPVAG</sequence>
<dbReference type="Gene3D" id="3.10.620.30">
    <property type="match status" value="1"/>
</dbReference>
<name>A0A8B2NVB9_9HYPH</name>
<dbReference type="Pfam" id="PF01841">
    <property type="entry name" value="Transglut_core"/>
    <property type="match status" value="1"/>
</dbReference>
<keyword evidence="3" id="KW-1185">Reference proteome</keyword>
<dbReference type="SUPFAM" id="SSF54001">
    <property type="entry name" value="Cysteine proteinases"/>
    <property type="match status" value="1"/>
</dbReference>
<dbReference type="OrthoDB" id="9804023at2"/>
<protein>
    <submittedName>
        <fullName evidence="2">Transglutaminase</fullName>
    </submittedName>
</protein>
<dbReference type="AlphaFoldDB" id="A0A8B2NVB9"/>
<gene>
    <name evidence="2" type="ORF">DLJ53_06570</name>
</gene>
<dbReference type="PANTHER" id="PTHR33490:SF7">
    <property type="entry name" value="BLR2979 PROTEIN"/>
    <property type="match status" value="1"/>
</dbReference>
<organism evidence="2 3">
    <name type="scientific">Acuticoccus sediminis</name>
    <dbReference type="NCBI Taxonomy" id="2184697"/>
    <lineage>
        <taxon>Bacteria</taxon>
        <taxon>Pseudomonadati</taxon>
        <taxon>Pseudomonadota</taxon>
        <taxon>Alphaproteobacteria</taxon>
        <taxon>Hyphomicrobiales</taxon>
        <taxon>Amorphaceae</taxon>
        <taxon>Acuticoccus</taxon>
    </lineage>
</organism>
<dbReference type="PANTHER" id="PTHR33490">
    <property type="entry name" value="BLR5614 PROTEIN-RELATED"/>
    <property type="match status" value="1"/>
</dbReference>
<dbReference type="InterPro" id="IPR013589">
    <property type="entry name" value="Bac_transglu_N"/>
</dbReference>
<dbReference type="Pfam" id="PF08379">
    <property type="entry name" value="Bact_transglu_N"/>
    <property type="match status" value="1"/>
</dbReference>
<comment type="caution">
    <text evidence="2">The sequence shown here is derived from an EMBL/GenBank/DDBJ whole genome shotgun (WGS) entry which is preliminary data.</text>
</comment>
<reference evidence="2 3" key="1">
    <citation type="submission" date="2018-05" db="EMBL/GenBank/DDBJ databases">
        <title>Acuticoccus sediminis sp. nov., isolated from deep-sea sediment of Indian Ocean.</title>
        <authorList>
            <person name="Liu X."/>
            <person name="Lai Q."/>
            <person name="Du Y."/>
            <person name="Sun F."/>
            <person name="Zhang X."/>
            <person name="Wang S."/>
            <person name="Shao Z."/>
        </authorList>
    </citation>
    <scope>NUCLEOTIDE SEQUENCE [LARGE SCALE GENOMIC DNA]</scope>
    <source>
        <strain evidence="2 3">PTG4-2</strain>
    </source>
</reference>
<accession>A0A8B2NVB9</accession>
<dbReference type="Proteomes" id="UP000249590">
    <property type="component" value="Unassembled WGS sequence"/>
</dbReference>
<dbReference type="InterPro" id="IPR002931">
    <property type="entry name" value="Transglutaminase-like"/>
</dbReference>
<dbReference type="EMBL" id="QHHQ01000001">
    <property type="protein sequence ID" value="RAI04108.1"/>
    <property type="molecule type" value="Genomic_DNA"/>
</dbReference>
<dbReference type="SMART" id="SM00460">
    <property type="entry name" value="TGc"/>
    <property type="match status" value="1"/>
</dbReference>
<proteinExistence type="predicted"/>
<evidence type="ECO:0000313" key="3">
    <source>
        <dbReference type="Proteomes" id="UP000249590"/>
    </source>
</evidence>
<evidence type="ECO:0000313" key="2">
    <source>
        <dbReference type="EMBL" id="RAI04108.1"/>
    </source>
</evidence>
<dbReference type="InterPro" id="IPR038765">
    <property type="entry name" value="Papain-like_cys_pep_sf"/>
</dbReference>
<evidence type="ECO:0000259" key="1">
    <source>
        <dbReference type="SMART" id="SM00460"/>
    </source>
</evidence>
<feature type="domain" description="Transglutaminase-like" evidence="1">
    <location>
        <begin position="176"/>
        <end position="247"/>
    </location>
</feature>